<keyword evidence="1" id="KW-1133">Transmembrane helix</keyword>
<protein>
    <submittedName>
        <fullName evidence="2">Uncharacterized protein</fullName>
    </submittedName>
</protein>
<name>A0A841YYW8_9LIST</name>
<dbReference type="Proteomes" id="UP000569903">
    <property type="component" value="Unassembled WGS sequence"/>
</dbReference>
<proteinExistence type="predicted"/>
<evidence type="ECO:0000313" key="2">
    <source>
        <dbReference type="EMBL" id="MBC1458132.1"/>
    </source>
</evidence>
<dbReference type="RefSeq" id="WP_185389353.1">
    <property type="nucleotide sequence ID" value="NZ_JAARQN010000009.1"/>
</dbReference>
<organism evidence="2 3">
    <name type="scientific">Listeria newyorkensis</name>
    <dbReference type="NCBI Taxonomy" id="1497681"/>
    <lineage>
        <taxon>Bacteria</taxon>
        <taxon>Bacillati</taxon>
        <taxon>Bacillota</taxon>
        <taxon>Bacilli</taxon>
        <taxon>Bacillales</taxon>
        <taxon>Listeriaceae</taxon>
        <taxon>Listeria</taxon>
    </lineage>
</organism>
<dbReference type="AlphaFoldDB" id="A0A841YYW8"/>
<comment type="caution">
    <text evidence="2">The sequence shown here is derived from an EMBL/GenBank/DDBJ whole genome shotgun (WGS) entry which is preliminary data.</text>
</comment>
<reference evidence="2 3" key="1">
    <citation type="submission" date="2020-03" db="EMBL/GenBank/DDBJ databases">
        <title>Soil Listeria distribution.</title>
        <authorList>
            <person name="Liao J."/>
            <person name="Wiedmann M."/>
        </authorList>
    </citation>
    <scope>NUCLEOTIDE SEQUENCE [LARGE SCALE GENOMIC DNA]</scope>
    <source>
        <strain evidence="2 3">FSL L7-1614</strain>
    </source>
</reference>
<accession>A0A841YYW8</accession>
<keyword evidence="1" id="KW-0812">Transmembrane</keyword>
<feature type="transmembrane region" description="Helical" evidence="1">
    <location>
        <begin position="20"/>
        <end position="51"/>
    </location>
</feature>
<evidence type="ECO:0000313" key="3">
    <source>
        <dbReference type="Proteomes" id="UP000569903"/>
    </source>
</evidence>
<dbReference type="EMBL" id="JAARQN010000009">
    <property type="protein sequence ID" value="MBC1458132.1"/>
    <property type="molecule type" value="Genomic_DNA"/>
</dbReference>
<keyword evidence="1" id="KW-0472">Membrane</keyword>
<feature type="transmembrane region" description="Helical" evidence="1">
    <location>
        <begin position="63"/>
        <end position="83"/>
    </location>
</feature>
<feature type="transmembrane region" description="Helical" evidence="1">
    <location>
        <begin position="89"/>
        <end position="106"/>
    </location>
</feature>
<feature type="transmembrane region" description="Helical" evidence="1">
    <location>
        <begin position="134"/>
        <end position="156"/>
    </location>
</feature>
<gene>
    <name evidence="2" type="ORF">HB850_10215</name>
</gene>
<evidence type="ECO:0000256" key="1">
    <source>
        <dbReference type="SAM" id="Phobius"/>
    </source>
</evidence>
<sequence length="303" mass="33534">MKKFILAKLGVKGLIHMLQVFIFAVICVGVHTLVVPQLIGLLPIALLMGIISIQPTSGFTKKAMSKIGTMFVLACVIVGIASSFFDNNVYVYFVVMLIALLAINFMMPQKYMVITMAIGTALFFLDTSDMTIPYWAVLLIAIVDVGFFFIIVRLIVRFVHIPVEKSIQMMMKQTMMLLQKELDTILVKKEAGKPKPLYGIFVQSQMLIREYSAGKHSDPGHVEIYQKTLASYLQAYFSLLTISELGTFRVDEMVKENLASIGIEDVAFVVGGDSILTFHIQEFTKGIQGIRGSIQTLSGGGIA</sequence>